<evidence type="ECO:0000313" key="6">
    <source>
        <dbReference type="EMBL" id="KAG5831612.1"/>
    </source>
</evidence>
<proteinExistence type="predicted"/>
<feature type="region of interest" description="Disordered" evidence="5">
    <location>
        <begin position="224"/>
        <end position="270"/>
    </location>
</feature>
<feature type="region of interest" description="Disordered" evidence="5">
    <location>
        <begin position="501"/>
        <end position="531"/>
    </location>
</feature>
<feature type="compositionally biased region" description="Pro residues" evidence="5">
    <location>
        <begin position="260"/>
        <end position="270"/>
    </location>
</feature>
<feature type="compositionally biased region" description="Basic residues" evidence="5">
    <location>
        <begin position="1"/>
        <end position="10"/>
    </location>
</feature>
<evidence type="ECO:0000256" key="5">
    <source>
        <dbReference type="SAM" id="MobiDB-lite"/>
    </source>
</evidence>
<comment type="subcellular location">
    <subcellularLocation>
        <location evidence="1">Cytoplasm</location>
    </subcellularLocation>
</comment>
<comment type="caution">
    <text evidence="6">The sequence shown here is derived from an EMBL/GenBank/DDBJ whole genome shotgun (WGS) entry which is preliminary data.</text>
</comment>
<evidence type="ECO:0000313" key="7">
    <source>
        <dbReference type="Proteomes" id="UP001044222"/>
    </source>
</evidence>
<organism evidence="6 7">
    <name type="scientific">Anguilla anguilla</name>
    <name type="common">European freshwater eel</name>
    <name type="synonym">Muraena anguilla</name>
    <dbReference type="NCBI Taxonomy" id="7936"/>
    <lineage>
        <taxon>Eukaryota</taxon>
        <taxon>Metazoa</taxon>
        <taxon>Chordata</taxon>
        <taxon>Craniata</taxon>
        <taxon>Vertebrata</taxon>
        <taxon>Euteleostomi</taxon>
        <taxon>Actinopterygii</taxon>
        <taxon>Neopterygii</taxon>
        <taxon>Teleostei</taxon>
        <taxon>Anguilliformes</taxon>
        <taxon>Anguillidae</taxon>
        <taxon>Anguilla</taxon>
    </lineage>
</organism>
<name>A0A9D3RKZ9_ANGAN</name>
<dbReference type="PANTHER" id="PTHR12913">
    <property type="entry name" value="UNR PROTEIN N-RAS UPSTREAM GENE PROTEIN"/>
    <property type="match status" value="1"/>
</dbReference>
<evidence type="ECO:0000256" key="2">
    <source>
        <dbReference type="ARBA" id="ARBA00022490"/>
    </source>
</evidence>
<dbReference type="GO" id="GO:0003723">
    <property type="term" value="F:RNA binding"/>
    <property type="evidence" value="ECO:0007669"/>
    <property type="project" value="UniProtKB-KW"/>
</dbReference>
<dbReference type="GO" id="GO:0005737">
    <property type="term" value="C:cytoplasm"/>
    <property type="evidence" value="ECO:0007669"/>
    <property type="project" value="UniProtKB-SubCell"/>
</dbReference>
<dbReference type="InterPro" id="IPR012340">
    <property type="entry name" value="NA-bd_OB-fold"/>
</dbReference>
<feature type="region of interest" description="Disordered" evidence="5">
    <location>
        <begin position="1"/>
        <end position="54"/>
    </location>
</feature>
<reference evidence="6" key="1">
    <citation type="submission" date="2021-01" db="EMBL/GenBank/DDBJ databases">
        <title>A chromosome-scale assembly of European eel, Anguilla anguilla.</title>
        <authorList>
            <person name="Henkel C."/>
            <person name="Jong-Raadsen S.A."/>
            <person name="Dufour S."/>
            <person name="Weltzien F.-A."/>
            <person name="Palstra A.P."/>
            <person name="Pelster B."/>
            <person name="Spaink H.P."/>
            <person name="Van Den Thillart G.E."/>
            <person name="Jansen H."/>
            <person name="Zahm M."/>
            <person name="Klopp C."/>
            <person name="Cedric C."/>
            <person name="Louis A."/>
            <person name="Berthelot C."/>
            <person name="Parey E."/>
            <person name="Roest Crollius H."/>
            <person name="Montfort J."/>
            <person name="Robinson-Rechavi M."/>
            <person name="Bucao C."/>
            <person name="Bouchez O."/>
            <person name="Gislard M."/>
            <person name="Lluch J."/>
            <person name="Milhes M."/>
            <person name="Lampietro C."/>
            <person name="Lopez Roques C."/>
            <person name="Donnadieu C."/>
            <person name="Braasch I."/>
            <person name="Desvignes T."/>
            <person name="Postlethwait J."/>
            <person name="Bobe J."/>
            <person name="Guiguen Y."/>
            <person name="Dirks R."/>
        </authorList>
    </citation>
    <scope>NUCLEOTIDE SEQUENCE</scope>
    <source>
        <strain evidence="6">Tag_6206</strain>
        <tissue evidence="6">Liver</tissue>
    </source>
</reference>
<protein>
    <recommendedName>
        <fullName evidence="8">CSD domain-containing protein</fullName>
    </recommendedName>
</protein>
<gene>
    <name evidence="6" type="ORF">ANANG_G00305550</name>
</gene>
<keyword evidence="2" id="KW-0963">Cytoplasm</keyword>
<keyword evidence="3" id="KW-0677">Repeat</keyword>
<dbReference type="Gene3D" id="2.40.50.140">
    <property type="entry name" value="Nucleic acid-binding proteins"/>
    <property type="match status" value="2"/>
</dbReference>
<evidence type="ECO:0000256" key="1">
    <source>
        <dbReference type="ARBA" id="ARBA00004496"/>
    </source>
</evidence>
<dbReference type="Proteomes" id="UP001044222">
    <property type="component" value="Chromosome 18"/>
</dbReference>
<sequence length="531" mass="58769">MARGGRRKRRGDGFLPPAHGPPRPMCPPQPPPPDIGWHGPPFPGGHPGYPDPDLMDDSVGFRPVIEPPYGPMNEPGFGPVDHDFRGRANQFHGSRPMMDVDYGPIPDMGHGPVMVREYEHVDHGDLGPMPDRPMMPEPPEFRAFVPPFEERDFGPMGRECAPPMDGGYGPRHGELSPVDRNYQQTTDERSFGSAVMPMEGGFAPSSIQDQRGMFFGGPRTFHGPPDQDMGHDHGHGARMMGRPGWVDTSKPDPQKKPKLPPKPCSKPPPGRFQGIISFIGADYGFIERDDLKKIHFSFDAFWGDTTEMIPGVRVQFTVYKDKGKECATDVVVPSGGTEEVDGDILEGVVSRAPECQVDGKSRKLTLPKYAGSIQATLPSEEAELPFTTHDYRPSLLAGDRVQFNLLTDLVTKEKRATNIALLPNTFQFTNESRETGVVMNTKDGSGSIMSEEWSNLCFDADENLSDTELRVMDEVEFTVVPAQGKEQHKAVRVRRLPEGTVTFGKRPERGSLRPWRGTPPGSAWRRASGRR</sequence>
<dbReference type="EMBL" id="JAFIRN010000018">
    <property type="protein sequence ID" value="KAG5831612.1"/>
    <property type="molecule type" value="Genomic_DNA"/>
</dbReference>
<evidence type="ECO:0000256" key="3">
    <source>
        <dbReference type="ARBA" id="ARBA00022737"/>
    </source>
</evidence>
<dbReference type="SUPFAM" id="SSF50249">
    <property type="entry name" value="Nucleic acid-binding proteins"/>
    <property type="match status" value="1"/>
</dbReference>
<keyword evidence="4" id="KW-0694">RNA-binding</keyword>
<dbReference type="PANTHER" id="PTHR12913:SF1">
    <property type="entry name" value="COLD SHOCK DOMAIN-CONTAINING PROTEIN E1"/>
    <property type="match status" value="1"/>
</dbReference>
<accession>A0A9D3RKZ9</accession>
<evidence type="ECO:0008006" key="8">
    <source>
        <dbReference type="Google" id="ProtNLM"/>
    </source>
</evidence>
<feature type="compositionally biased region" description="Pro residues" evidence="5">
    <location>
        <begin position="18"/>
        <end position="44"/>
    </location>
</feature>
<keyword evidence="7" id="KW-1185">Reference proteome</keyword>
<dbReference type="AlphaFoldDB" id="A0A9D3RKZ9"/>
<evidence type="ECO:0000256" key="4">
    <source>
        <dbReference type="ARBA" id="ARBA00022884"/>
    </source>
</evidence>